<evidence type="ECO:0000259" key="2">
    <source>
        <dbReference type="Pfam" id="PF07589"/>
    </source>
</evidence>
<name>A0A2A5AF52_9GAMM</name>
<evidence type="ECO:0000313" key="4">
    <source>
        <dbReference type="Proteomes" id="UP000218327"/>
    </source>
</evidence>
<accession>A0A2A5AF52</accession>
<dbReference type="NCBIfam" id="TIGR02595">
    <property type="entry name" value="PEP_CTERM"/>
    <property type="match status" value="1"/>
</dbReference>
<gene>
    <name evidence="3" type="ORF">COA96_17355</name>
</gene>
<feature type="domain" description="Ice-binding protein C-terminal" evidence="2">
    <location>
        <begin position="189"/>
        <end position="211"/>
    </location>
</feature>
<dbReference type="InterPro" id="IPR013424">
    <property type="entry name" value="Ice-binding_C"/>
</dbReference>
<organism evidence="3 4">
    <name type="scientific">SAR86 cluster bacterium</name>
    <dbReference type="NCBI Taxonomy" id="2030880"/>
    <lineage>
        <taxon>Bacteria</taxon>
        <taxon>Pseudomonadati</taxon>
        <taxon>Pseudomonadota</taxon>
        <taxon>Gammaproteobacteria</taxon>
        <taxon>SAR86 cluster</taxon>
    </lineage>
</organism>
<dbReference type="Proteomes" id="UP000218327">
    <property type="component" value="Unassembled WGS sequence"/>
</dbReference>
<proteinExistence type="predicted"/>
<comment type="caution">
    <text evidence="3">The sequence shown here is derived from an EMBL/GenBank/DDBJ whole genome shotgun (WGS) entry which is preliminary data.</text>
</comment>
<evidence type="ECO:0000256" key="1">
    <source>
        <dbReference type="SAM" id="SignalP"/>
    </source>
</evidence>
<feature type="chain" id="PRO_5012924121" description="Ice-binding protein C-terminal domain-containing protein" evidence="1">
    <location>
        <begin position="19"/>
        <end position="216"/>
    </location>
</feature>
<dbReference type="AlphaFoldDB" id="A0A2A5AF52"/>
<feature type="signal peptide" evidence="1">
    <location>
        <begin position="1"/>
        <end position="18"/>
    </location>
</feature>
<dbReference type="Pfam" id="PF07589">
    <property type="entry name" value="PEP-CTERM"/>
    <property type="match status" value="1"/>
</dbReference>
<dbReference type="EMBL" id="NVVJ01000103">
    <property type="protein sequence ID" value="PCJ17942.1"/>
    <property type="molecule type" value="Genomic_DNA"/>
</dbReference>
<dbReference type="NCBIfam" id="NF038127">
    <property type="entry name" value="FDP_fam"/>
    <property type="match status" value="1"/>
</dbReference>
<protein>
    <recommendedName>
        <fullName evidence="2">Ice-binding protein C-terminal domain-containing protein</fullName>
    </recommendedName>
</protein>
<reference evidence="4" key="1">
    <citation type="submission" date="2017-08" db="EMBL/GenBank/DDBJ databases">
        <title>A dynamic microbial community with high functional redundancy inhabits the cold, oxic subseafloor aquifer.</title>
        <authorList>
            <person name="Tully B.J."/>
            <person name="Wheat C.G."/>
            <person name="Glazer B.T."/>
            <person name="Huber J.A."/>
        </authorList>
    </citation>
    <scope>NUCLEOTIDE SEQUENCE [LARGE SCALE GENOMIC DNA]</scope>
</reference>
<keyword evidence="1" id="KW-0732">Signal</keyword>
<evidence type="ECO:0000313" key="3">
    <source>
        <dbReference type="EMBL" id="PCJ17942.1"/>
    </source>
</evidence>
<sequence>MKKLIFLLTCMFAVSVHATPIVVQGQIDTIDGVSSNQGGDATEVDYWYFDVNTASTVAIDVLSWLTDFDNDGEYFFMDSYIGLFNDDGSLDAGDLIQLNDDSGSTYTDGSVSSLDSYLSTSLSVGSYILAITDYYTTTADLISGVNLNGYYPAYSNDGSTITYNYATGTPDYADYQITFTGDVTVQNASVPEPASITLIGFGLLGLGLSRRKKKAA</sequence>